<dbReference type="PROSITE" id="PS51828">
    <property type="entry name" value="PTX_2"/>
    <property type="match status" value="1"/>
</dbReference>
<evidence type="ECO:0000256" key="2">
    <source>
        <dbReference type="ARBA" id="ARBA00022837"/>
    </source>
</evidence>
<dbReference type="SUPFAM" id="SSF49899">
    <property type="entry name" value="Concanavalin A-like lectins/glucanases"/>
    <property type="match status" value="1"/>
</dbReference>
<keyword evidence="1" id="KW-0479">Metal-binding</keyword>
<reference evidence="5" key="1">
    <citation type="thesis" date="2020" institute="ProQuest LLC" country="789 East Eisenhower Parkway, Ann Arbor, MI, USA">
        <title>Comparative Genomics and Chromosome Evolution.</title>
        <authorList>
            <person name="Mudd A.B."/>
        </authorList>
    </citation>
    <scope>NUCLEOTIDE SEQUENCE</scope>
    <source>
        <strain evidence="5">1538</strain>
        <tissue evidence="5">Blood</tissue>
    </source>
</reference>
<dbReference type="PANTHER" id="PTHR45869">
    <property type="entry name" value="C-REACTIVE PROTEIN-RELATED"/>
    <property type="match status" value="1"/>
</dbReference>
<dbReference type="Gene3D" id="2.60.120.200">
    <property type="match status" value="1"/>
</dbReference>
<dbReference type="Pfam" id="PF00354">
    <property type="entry name" value="Pentaxin"/>
    <property type="match status" value="1"/>
</dbReference>
<dbReference type="GO" id="GO:0046872">
    <property type="term" value="F:metal ion binding"/>
    <property type="evidence" value="ECO:0007669"/>
    <property type="project" value="UniProtKB-KW"/>
</dbReference>
<dbReference type="InterPro" id="IPR051005">
    <property type="entry name" value="Pentraxin_domain"/>
</dbReference>
<dbReference type="InterPro" id="IPR001759">
    <property type="entry name" value="PTX_dom"/>
</dbReference>
<proteinExistence type="predicted"/>
<dbReference type="SMART" id="SM00159">
    <property type="entry name" value="PTX"/>
    <property type="match status" value="1"/>
</dbReference>
<comment type="caution">
    <text evidence="3">Lacks conserved residue(s) required for the propagation of feature annotation.</text>
</comment>
<feature type="domain" description="Pentraxin (PTX)" evidence="4">
    <location>
        <begin position="1"/>
        <end position="135"/>
    </location>
</feature>
<evidence type="ECO:0000256" key="3">
    <source>
        <dbReference type="PROSITE-ProRule" id="PRU01172"/>
    </source>
</evidence>
<comment type="caution">
    <text evidence="5">The sequence shown here is derived from an EMBL/GenBank/DDBJ whole genome shotgun (WGS) entry which is preliminary data.</text>
</comment>
<protein>
    <recommendedName>
        <fullName evidence="4">Pentraxin (PTX) domain-containing protein</fullName>
    </recommendedName>
</protein>
<evidence type="ECO:0000256" key="1">
    <source>
        <dbReference type="ARBA" id="ARBA00022723"/>
    </source>
</evidence>
<dbReference type="EMBL" id="DYDO01000009">
    <property type="protein sequence ID" value="DBA18413.1"/>
    <property type="molecule type" value="Genomic_DNA"/>
</dbReference>
<sequence length="135" mass="14986">MASFPCNLGSSEHAAKFSLPNLSTFGNHIYVTWDSSSGLTAFWFNGKCTENKIYQKGHHVLPSGRVILGQDQDKFGSSFDSKQSFVGEISDVQLWNFVLPSNAIKEVHKGKSKTLGNIINWKSIRYALYGKVIAI</sequence>
<evidence type="ECO:0000313" key="6">
    <source>
        <dbReference type="Proteomes" id="UP001181693"/>
    </source>
</evidence>
<evidence type="ECO:0000259" key="4">
    <source>
        <dbReference type="PROSITE" id="PS51828"/>
    </source>
</evidence>
<accession>A0AAV3A972</accession>
<evidence type="ECO:0000313" key="5">
    <source>
        <dbReference type="EMBL" id="DBA18413.1"/>
    </source>
</evidence>
<dbReference type="InterPro" id="IPR013320">
    <property type="entry name" value="ConA-like_dom_sf"/>
</dbReference>
<dbReference type="PANTHER" id="PTHR45869:SF2">
    <property type="entry name" value="C-REACTIVE PROTEIN-RELATED"/>
    <property type="match status" value="1"/>
</dbReference>
<organism evidence="5 6">
    <name type="scientific">Pyxicephalus adspersus</name>
    <name type="common">African bullfrog</name>
    <dbReference type="NCBI Taxonomy" id="30357"/>
    <lineage>
        <taxon>Eukaryota</taxon>
        <taxon>Metazoa</taxon>
        <taxon>Chordata</taxon>
        <taxon>Craniata</taxon>
        <taxon>Vertebrata</taxon>
        <taxon>Euteleostomi</taxon>
        <taxon>Amphibia</taxon>
        <taxon>Batrachia</taxon>
        <taxon>Anura</taxon>
        <taxon>Neobatrachia</taxon>
        <taxon>Ranoidea</taxon>
        <taxon>Pyxicephalidae</taxon>
        <taxon>Pyxicephalinae</taxon>
        <taxon>Pyxicephalus</taxon>
    </lineage>
</organism>
<name>A0AAV3A972_PYXAD</name>
<dbReference type="PRINTS" id="PR00895">
    <property type="entry name" value="PENTAXIN"/>
</dbReference>
<dbReference type="Proteomes" id="UP001181693">
    <property type="component" value="Unassembled WGS sequence"/>
</dbReference>
<gene>
    <name evidence="5" type="ORF">GDO54_016657</name>
</gene>
<dbReference type="AlphaFoldDB" id="A0AAV3A972"/>
<keyword evidence="2" id="KW-0106">Calcium</keyword>
<keyword evidence="6" id="KW-1185">Reference proteome</keyword>